<proteinExistence type="predicted"/>
<evidence type="ECO:0000313" key="4">
    <source>
        <dbReference type="Proteomes" id="UP000031599"/>
    </source>
</evidence>
<feature type="signal peptide" evidence="2">
    <location>
        <begin position="1"/>
        <end position="23"/>
    </location>
</feature>
<feature type="region of interest" description="Disordered" evidence="1">
    <location>
        <begin position="478"/>
        <end position="509"/>
    </location>
</feature>
<feature type="chain" id="PRO_5002159468" description="Right handed beta helix domain-containing protein" evidence="2">
    <location>
        <begin position="24"/>
        <end position="509"/>
    </location>
</feature>
<protein>
    <recommendedName>
        <fullName evidence="5">Right handed beta helix domain-containing protein</fullName>
    </recommendedName>
</protein>
<dbReference type="SUPFAM" id="SSF51126">
    <property type="entry name" value="Pectin lyase-like"/>
    <property type="match status" value="1"/>
</dbReference>
<evidence type="ECO:0000256" key="1">
    <source>
        <dbReference type="SAM" id="MobiDB-lite"/>
    </source>
</evidence>
<organism evidence="3 4">
    <name type="scientific">Enhygromyxa salina</name>
    <dbReference type="NCBI Taxonomy" id="215803"/>
    <lineage>
        <taxon>Bacteria</taxon>
        <taxon>Pseudomonadati</taxon>
        <taxon>Myxococcota</taxon>
        <taxon>Polyangia</taxon>
        <taxon>Nannocystales</taxon>
        <taxon>Nannocystaceae</taxon>
        <taxon>Enhygromyxa</taxon>
    </lineage>
</organism>
<name>A0A0C2D4B6_9BACT</name>
<reference evidence="3 4" key="1">
    <citation type="submission" date="2014-12" db="EMBL/GenBank/DDBJ databases">
        <title>Genome assembly of Enhygromyxa salina DSM 15201.</title>
        <authorList>
            <person name="Sharma G."/>
            <person name="Subramanian S."/>
        </authorList>
    </citation>
    <scope>NUCLEOTIDE SEQUENCE [LARGE SCALE GENOMIC DNA]</scope>
    <source>
        <strain evidence="3 4">DSM 15201</strain>
    </source>
</reference>
<keyword evidence="2" id="KW-0732">Signal</keyword>
<dbReference type="RefSeq" id="WP_052552750.1">
    <property type="nucleotide sequence ID" value="NZ_JMCC02000063.1"/>
</dbReference>
<accession>A0A0C2D4B6</accession>
<evidence type="ECO:0000256" key="2">
    <source>
        <dbReference type="SAM" id="SignalP"/>
    </source>
</evidence>
<sequence length="509" mass="51510">MPISKSNVTLFTSLGFASGLLMAACVSNYDNPDHCRYAKGDQTCAERYGNERPYCTAAACDSTSEGFLGCVAEQPADDCYYACGGDNTVIDDDSCLLAGDGDGDPTGDGDGDGDPTGDGDGDTVCMGDEDCSDGAMPFCDLSSGECVSCDGTADPDGMCAGADPEHPLCVGGVCVACTENDPSACTGTTPICEVETSTCIGCVDHGQCPDSACNLAAGNCFDPANILHVDGDFVCAGADGSEGAPYCDIGDALANAPVEPLLVIHAQDLDTPYLETNLISNTVAMFAAAGEHPVLQGVNMSAPLTVAPSGLLFLRGVAMTGTQNGGEGLAITGGQAWIEQAKITNNAGGGILVDGGGTLVLENSFVGGDVSNKAAIDIVDGALQMSFTTVGSGFGTSAALRCTDGGATTVRNSLLVSASDADEVQCSGVSVTDSALEMSMGNNVALGALMADWFLDFDSGDFHLIPNMYPAAIDTAATWQTGDPPTDIDGDPRPTQDGTPDFAGADRTP</sequence>
<dbReference type="Proteomes" id="UP000031599">
    <property type="component" value="Unassembled WGS sequence"/>
</dbReference>
<dbReference type="InterPro" id="IPR011050">
    <property type="entry name" value="Pectin_lyase_fold/virulence"/>
</dbReference>
<gene>
    <name evidence="3" type="ORF">DB30_06239</name>
</gene>
<dbReference type="PROSITE" id="PS51257">
    <property type="entry name" value="PROKAR_LIPOPROTEIN"/>
    <property type="match status" value="1"/>
</dbReference>
<dbReference type="EMBL" id="JMCC02000063">
    <property type="protein sequence ID" value="KIG14937.1"/>
    <property type="molecule type" value="Genomic_DNA"/>
</dbReference>
<comment type="caution">
    <text evidence="3">The sequence shown here is derived from an EMBL/GenBank/DDBJ whole genome shotgun (WGS) entry which is preliminary data.</text>
</comment>
<evidence type="ECO:0008006" key="5">
    <source>
        <dbReference type="Google" id="ProtNLM"/>
    </source>
</evidence>
<dbReference type="AlphaFoldDB" id="A0A0C2D4B6"/>
<evidence type="ECO:0000313" key="3">
    <source>
        <dbReference type="EMBL" id="KIG14937.1"/>
    </source>
</evidence>